<dbReference type="InterPro" id="IPR001041">
    <property type="entry name" value="2Fe-2S_ferredoxin-type"/>
</dbReference>
<accession>A0A951PDL4</accession>
<reference evidence="3" key="1">
    <citation type="submission" date="2021-05" db="EMBL/GenBank/DDBJ databases">
        <authorList>
            <person name="Pietrasiak N."/>
            <person name="Ward R."/>
            <person name="Stajich J.E."/>
            <person name="Kurbessoian T."/>
        </authorList>
    </citation>
    <scope>NUCLEOTIDE SEQUENCE</scope>
    <source>
        <strain evidence="3">GSE-TBD4-15B</strain>
    </source>
</reference>
<evidence type="ECO:0000313" key="3">
    <source>
        <dbReference type="EMBL" id="MBW4467726.1"/>
    </source>
</evidence>
<feature type="compositionally biased region" description="Low complexity" evidence="1">
    <location>
        <begin position="53"/>
        <end position="66"/>
    </location>
</feature>
<dbReference type="PANTHER" id="PTHR30212">
    <property type="entry name" value="PROTEIN YIIM"/>
    <property type="match status" value="1"/>
</dbReference>
<dbReference type="PROSITE" id="PS51085">
    <property type="entry name" value="2FE2S_FER_2"/>
    <property type="match status" value="1"/>
</dbReference>
<feature type="non-terminal residue" evidence="3">
    <location>
        <position position="1"/>
    </location>
</feature>
<dbReference type="InterPro" id="IPR039261">
    <property type="entry name" value="FNR_nucleotide-bd"/>
</dbReference>
<dbReference type="Gene3D" id="3.40.50.80">
    <property type="entry name" value="Nucleotide-binding domain of ferredoxin-NADP reductase (FNR) module"/>
    <property type="match status" value="1"/>
</dbReference>
<proteinExistence type="predicted"/>
<sequence>VYVCGSEGFMQASKSLLETLSFPMQNYAQESFGAAPKPKPPAAKASPEPPQVSTPSSTSSTLLFSSAGKQTEHDGSESVLELAEQLGVKIRSGCRQGVCGACKKRKLEGEVRYNIEPDALEPSDRDAGCILTCVAFPVGKVVVEA</sequence>
<dbReference type="CDD" id="cd00207">
    <property type="entry name" value="fer2"/>
    <property type="match status" value="1"/>
</dbReference>
<dbReference type="PANTHER" id="PTHR30212:SF2">
    <property type="entry name" value="PROTEIN YIIM"/>
    <property type="match status" value="1"/>
</dbReference>
<organism evidence="3 4">
    <name type="scientific">Pegethrix bostrychoides GSE-TBD4-15B</name>
    <dbReference type="NCBI Taxonomy" id="2839662"/>
    <lineage>
        <taxon>Bacteria</taxon>
        <taxon>Bacillati</taxon>
        <taxon>Cyanobacteriota</taxon>
        <taxon>Cyanophyceae</taxon>
        <taxon>Oculatellales</taxon>
        <taxon>Oculatellaceae</taxon>
        <taxon>Pegethrix</taxon>
    </lineage>
</organism>
<dbReference type="GO" id="GO:0051537">
    <property type="term" value="F:2 iron, 2 sulfur cluster binding"/>
    <property type="evidence" value="ECO:0007669"/>
    <property type="project" value="InterPro"/>
</dbReference>
<dbReference type="Proteomes" id="UP000707356">
    <property type="component" value="Unassembled WGS sequence"/>
</dbReference>
<dbReference type="Pfam" id="PF00111">
    <property type="entry name" value="Fer2"/>
    <property type="match status" value="1"/>
</dbReference>
<dbReference type="InterPro" id="IPR012675">
    <property type="entry name" value="Beta-grasp_dom_sf"/>
</dbReference>
<protein>
    <submittedName>
        <fullName evidence="3">2Fe-2S iron-sulfur cluster binding domain-containing protein</fullName>
    </submittedName>
</protein>
<dbReference type="InterPro" id="IPR006058">
    <property type="entry name" value="2Fe2S_fd_BS"/>
</dbReference>
<name>A0A951PDL4_9CYAN</name>
<dbReference type="InterPro" id="IPR036010">
    <property type="entry name" value="2Fe-2S_ferredoxin-like_sf"/>
</dbReference>
<evidence type="ECO:0000256" key="1">
    <source>
        <dbReference type="SAM" id="MobiDB-lite"/>
    </source>
</evidence>
<reference evidence="3" key="2">
    <citation type="journal article" date="2022" name="Microbiol. Resour. Announc.">
        <title>Metagenome Sequencing to Explore Phylogenomics of Terrestrial Cyanobacteria.</title>
        <authorList>
            <person name="Ward R.D."/>
            <person name="Stajich J.E."/>
            <person name="Johansen J.R."/>
            <person name="Huntemann M."/>
            <person name="Clum A."/>
            <person name="Foster B."/>
            <person name="Foster B."/>
            <person name="Roux S."/>
            <person name="Palaniappan K."/>
            <person name="Varghese N."/>
            <person name="Mukherjee S."/>
            <person name="Reddy T.B.K."/>
            <person name="Daum C."/>
            <person name="Copeland A."/>
            <person name="Chen I.A."/>
            <person name="Ivanova N.N."/>
            <person name="Kyrpides N.C."/>
            <person name="Shapiro N."/>
            <person name="Eloe-Fadrosh E.A."/>
            <person name="Pietrasiak N."/>
        </authorList>
    </citation>
    <scope>NUCLEOTIDE SEQUENCE</scope>
    <source>
        <strain evidence="3">GSE-TBD4-15B</strain>
    </source>
</reference>
<dbReference type="EMBL" id="JAHHHV010000080">
    <property type="protein sequence ID" value="MBW4467726.1"/>
    <property type="molecule type" value="Genomic_DNA"/>
</dbReference>
<gene>
    <name evidence="3" type="ORF">KME07_20050</name>
</gene>
<evidence type="ECO:0000313" key="4">
    <source>
        <dbReference type="Proteomes" id="UP000707356"/>
    </source>
</evidence>
<comment type="caution">
    <text evidence="3">The sequence shown here is derived from an EMBL/GenBank/DDBJ whole genome shotgun (WGS) entry which is preliminary data.</text>
</comment>
<dbReference type="SUPFAM" id="SSF54292">
    <property type="entry name" value="2Fe-2S ferredoxin-like"/>
    <property type="match status" value="1"/>
</dbReference>
<feature type="region of interest" description="Disordered" evidence="1">
    <location>
        <begin position="31"/>
        <end position="78"/>
    </location>
</feature>
<dbReference type="Gene3D" id="3.10.20.30">
    <property type="match status" value="1"/>
</dbReference>
<feature type="compositionally biased region" description="Pro residues" evidence="1">
    <location>
        <begin position="37"/>
        <end position="52"/>
    </location>
</feature>
<dbReference type="InterPro" id="IPR052353">
    <property type="entry name" value="Benzoxazolinone_Detox_Enz"/>
</dbReference>
<feature type="domain" description="2Fe-2S ferredoxin-type" evidence="2">
    <location>
        <begin position="58"/>
        <end position="145"/>
    </location>
</feature>
<dbReference type="SUPFAM" id="SSF52343">
    <property type="entry name" value="Ferredoxin reductase-like, C-terminal NADP-linked domain"/>
    <property type="match status" value="1"/>
</dbReference>
<dbReference type="AlphaFoldDB" id="A0A951PDL4"/>
<dbReference type="PROSITE" id="PS00197">
    <property type="entry name" value="2FE2S_FER_1"/>
    <property type="match status" value="1"/>
</dbReference>
<evidence type="ECO:0000259" key="2">
    <source>
        <dbReference type="PROSITE" id="PS51085"/>
    </source>
</evidence>